<dbReference type="RefSeq" id="WP_089530098.1">
    <property type="nucleotide sequence ID" value="NZ_CP022437.1"/>
</dbReference>
<dbReference type="Proteomes" id="UP000204391">
    <property type="component" value="Chromosome"/>
</dbReference>
<dbReference type="EMBL" id="CP022437">
    <property type="protein sequence ID" value="ASN03524.1"/>
    <property type="molecule type" value="Genomic_DNA"/>
</dbReference>
<evidence type="ECO:0000313" key="2">
    <source>
        <dbReference type="EMBL" id="ASN03524.1"/>
    </source>
</evidence>
<dbReference type="OrthoDB" id="2680098at2"/>
<dbReference type="Pfam" id="PF13456">
    <property type="entry name" value="RVT_3"/>
    <property type="match status" value="1"/>
</dbReference>
<dbReference type="PROSITE" id="PS50879">
    <property type="entry name" value="RNASE_H_1"/>
    <property type="match status" value="1"/>
</dbReference>
<evidence type="ECO:0000313" key="3">
    <source>
        <dbReference type="Proteomes" id="UP000204391"/>
    </source>
</evidence>
<gene>
    <name evidence="2" type="ORF">CFK40_00045</name>
</gene>
<dbReference type="PANTHER" id="PTHR46387">
    <property type="entry name" value="POLYNUCLEOTIDYL TRANSFERASE, RIBONUCLEASE H-LIKE SUPERFAMILY PROTEIN"/>
    <property type="match status" value="1"/>
</dbReference>
<protein>
    <recommendedName>
        <fullName evidence="1">RNase H type-1 domain-containing protein</fullName>
    </recommendedName>
</protein>
<keyword evidence="3" id="KW-1185">Reference proteome</keyword>
<evidence type="ECO:0000259" key="1">
    <source>
        <dbReference type="PROSITE" id="PS50879"/>
    </source>
</evidence>
<organism evidence="2 3">
    <name type="scientific">Virgibacillus necropolis</name>
    <dbReference type="NCBI Taxonomy" id="163877"/>
    <lineage>
        <taxon>Bacteria</taxon>
        <taxon>Bacillati</taxon>
        <taxon>Bacillota</taxon>
        <taxon>Bacilli</taxon>
        <taxon>Bacillales</taxon>
        <taxon>Bacillaceae</taxon>
        <taxon>Virgibacillus</taxon>
    </lineage>
</organism>
<dbReference type="KEGG" id="vne:CFK40_00045"/>
<accession>A0A221M7C1</accession>
<feature type="domain" description="RNase H type-1" evidence="1">
    <location>
        <begin position="70"/>
        <end position="207"/>
    </location>
</feature>
<reference evidence="2 3" key="1">
    <citation type="journal article" date="2003" name="Int. J. Syst. Evol. Microbiol.">
        <title>Virgibacillus carmonensis sp. nov., Virgibacillus necropolis sp. nov. and Virgibacillus picturae sp. nov., three novel species isolated from deteriorated mural paintings, transfer of the species of the genus salibacillus to Virgibacillus, as Virgibacillus marismortui comb. nov. and Virgibacillus salexigens comb. nov., and emended description of the genus Virgibacillus.</title>
        <authorList>
            <person name="Heyrman J."/>
            <person name="Logan N.A."/>
            <person name="Busse H.J."/>
            <person name="Balcaen A."/>
            <person name="Lebbe L."/>
            <person name="Rodriguez-Diaz M."/>
            <person name="Swings J."/>
            <person name="De Vos P."/>
        </authorList>
    </citation>
    <scope>NUCLEOTIDE SEQUENCE [LARGE SCALE GENOMIC DNA]</scope>
    <source>
        <strain evidence="2 3">LMG 19488</strain>
    </source>
</reference>
<dbReference type="InterPro" id="IPR012337">
    <property type="entry name" value="RNaseH-like_sf"/>
</dbReference>
<dbReference type="GO" id="GO:0004523">
    <property type="term" value="F:RNA-DNA hybrid ribonuclease activity"/>
    <property type="evidence" value="ECO:0007669"/>
    <property type="project" value="InterPro"/>
</dbReference>
<dbReference type="NCBIfam" id="NF005822">
    <property type="entry name" value="PRK07708.1"/>
    <property type="match status" value="1"/>
</dbReference>
<name>A0A221M7C1_9BACI</name>
<dbReference type="AlphaFoldDB" id="A0A221M7C1"/>
<dbReference type="InterPro" id="IPR036397">
    <property type="entry name" value="RNaseH_sf"/>
</dbReference>
<dbReference type="InterPro" id="IPR002156">
    <property type="entry name" value="RNaseH_domain"/>
</dbReference>
<dbReference type="PANTHER" id="PTHR46387:SF2">
    <property type="entry name" value="RIBONUCLEASE HI"/>
    <property type="match status" value="1"/>
</dbReference>
<dbReference type="SUPFAM" id="SSF53098">
    <property type="entry name" value="Ribonuclease H-like"/>
    <property type="match status" value="1"/>
</dbReference>
<dbReference type="CDD" id="cd09279">
    <property type="entry name" value="RNase_HI_like"/>
    <property type="match status" value="1"/>
</dbReference>
<dbReference type="Gene3D" id="3.30.420.10">
    <property type="entry name" value="Ribonuclease H-like superfamily/Ribonuclease H"/>
    <property type="match status" value="1"/>
</dbReference>
<proteinExistence type="predicted"/>
<dbReference type="GO" id="GO:0003676">
    <property type="term" value="F:nucleic acid binding"/>
    <property type="evidence" value="ECO:0007669"/>
    <property type="project" value="InterPro"/>
</dbReference>
<sequence length="222" mass="25920">MKVKLKWLYKGKKTEELALESAWTTQESMEQLLIDIEKTGRVKELIIIDEMGNEWKEKEFRKLKETIEQEAHDIVVYFDGGFDRATRTAGVGVVIYYQKNHTSYRLRTNQFIESMETNNEAEYAALHYAVLQLQEMGVHHLPCTFKGDAQGVLKQLVGEWPCYEEKLNVWLDRIELKLEELGIKPNYEVIGRKENKEADRLATQALNGIDIHSEKKVDRELE</sequence>